<comment type="caution">
    <text evidence="5">The sequence shown here is derived from an EMBL/GenBank/DDBJ whole genome shotgun (WGS) entry which is preliminary data.</text>
</comment>
<keyword evidence="1" id="KW-0677">Repeat</keyword>
<evidence type="ECO:0000256" key="3">
    <source>
        <dbReference type="PROSITE-ProRule" id="PRU00708"/>
    </source>
</evidence>
<gene>
    <name evidence="5" type="ORF">C2845_PM06G26440</name>
</gene>
<feature type="compositionally biased region" description="Basic residues" evidence="4">
    <location>
        <begin position="177"/>
        <end position="191"/>
    </location>
</feature>
<dbReference type="EMBL" id="PQIB02000009">
    <property type="protein sequence ID" value="RLM98569.1"/>
    <property type="molecule type" value="Genomic_DNA"/>
</dbReference>
<dbReference type="PANTHER" id="PTHR47926:SF372">
    <property type="entry name" value="PENTATRICOPEPTIDE REPEAT-CONTAINING PROTEIN"/>
    <property type="match status" value="1"/>
</dbReference>
<dbReference type="InterPro" id="IPR002885">
    <property type="entry name" value="PPR_rpt"/>
</dbReference>
<evidence type="ECO:0000313" key="5">
    <source>
        <dbReference type="EMBL" id="RLM98569.1"/>
    </source>
</evidence>
<dbReference type="PROSITE" id="PS51375">
    <property type="entry name" value="PPR"/>
    <property type="match status" value="1"/>
</dbReference>
<evidence type="ECO:0000256" key="2">
    <source>
        <dbReference type="ARBA" id="ARBA00022946"/>
    </source>
</evidence>
<dbReference type="GO" id="GO:0003723">
    <property type="term" value="F:RNA binding"/>
    <property type="evidence" value="ECO:0007669"/>
    <property type="project" value="InterPro"/>
</dbReference>
<keyword evidence="6" id="KW-1185">Reference proteome</keyword>
<dbReference type="Proteomes" id="UP000275267">
    <property type="component" value="Unassembled WGS sequence"/>
</dbReference>
<dbReference type="InterPro" id="IPR046960">
    <property type="entry name" value="PPR_At4g14850-like_plant"/>
</dbReference>
<reference evidence="6" key="1">
    <citation type="journal article" date="2019" name="Nat. Commun.">
        <title>The genome of broomcorn millet.</title>
        <authorList>
            <person name="Zou C."/>
            <person name="Miki D."/>
            <person name="Li D."/>
            <person name="Tang Q."/>
            <person name="Xiao L."/>
            <person name="Rajput S."/>
            <person name="Deng P."/>
            <person name="Jia W."/>
            <person name="Huang R."/>
            <person name="Zhang M."/>
            <person name="Sun Y."/>
            <person name="Hu J."/>
            <person name="Fu X."/>
            <person name="Schnable P.S."/>
            <person name="Li F."/>
            <person name="Zhang H."/>
            <person name="Feng B."/>
            <person name="Zhu X."/>
            <person name="Liu R."/>
            <person name="Schnable J.C."/>
            <person name="Zhu J.-K."/>
            <person name="Zhang H."/>
        </authorList>
    </citation>
    <scope>NUCLEOTIDE SEQUENCE [LARGE SCALE GENOMIC DNA]</scope>
</reference>
<feature type="repeat" description="PPR" evidence="3">
    <location>
        <begin position="244"/>
        <end position="278"/>
    </location>
</feature>
<feature type="compositionally biased region" description="Pro residues" evidence="4">
    <location>
        <begin position="155"/>
        <end position="168"/>
    </location>
</feature>
<dbReference type="InterPro" id="IPR011990">
    <property type="entry name" value="TPR-like_helical_dom_sf"/>
</dbReference>
<evidence type="ECO:0000313" key="6">
    <source>
        <dbReference type="Proteomes" id="UP000275267"/>
    </source>
</evidence>
<accession>A0A3L6R6U5</accession>
<feature type="compositionally biased region" description="Pro residues" evidence="4">
    <location>
        <begin position="122"/>
        <end position="131"/>
    </location>
</feature>
<proteinExistence type="predicted"/>
<dbReference type="GO" id="GO:0009451">
    <property type="term" value="P:RNA modification"/>
    <property type="evidence" value="ECO:0007669"/>
    <property type="project" value="InterPro"/>
</dbReference>
<dbReference type="Pfam" id="PF01535">
    <property type="entry name" value="PPR"/>
    <property type="match status" value="3"/>
</dbReference>
<dbReference type="Gene3D" id="1.25.40.10">
    <property type="entry name" value="Tetratricopeptide repeat domain"/>
    <property type="match status" value="2"/>
</dbReference>
<dbReference type="STRING" id="4540.A0A3L6R6U5"/>
<dbReference type="PANTHER" id="PTHR47926">
    <property type="entry name" value="PENTATRICOPEPTIDE REPEAT-CONTAINING PROTEIN"/>
    <property type="match status" value="1"/>
</dbReference>
<dbReference type="OrthoDB" id="1893323at2759"/>
<organism evidence="5 6">
    <name type="scientific">Panicum miliaceum</name>
    <name type="common">Proso millet</name>
    <name type="synonym">Broomcorn millet</name>
    <dbReference type="NCBI Taxonomy" id="4540"/>
    <lineage>
        <taxon>Eukaryota</taxon>
        <taxon>Viridiplantae</taxon>
        <taxon>Streptophyta</taxon>
        <taxon>Embryophyta</taxon>
        <taxon>Tracheophyta</taxon>
        <taxon>Spermatophyta</taxon>
        <taxon>Magnoliopsida</taxon>
        <taxon>Liliopsida</taxon>
        <taxon>Poales</taxon>
        <taxon>Poaceae</taxon>
        <taxon>PACMAD clade</taxon>
        <taxon>Panicoideae</taxon>
        <taxon>Panicodae</taxon>
        <taxon>Paniceae</taxon>
        <taxon>Panicinae</taxon>
        <taxon>Panicum</taxon>
        <taxon>Panicum sect. Panicum</taxon>
    </lineage>
</organism>
<sequence length="397" mass="42657">MVRTISRPNSRFPYITGNVPAGISRIQPVPFPSGGPAYYRPARPFPSLAAQPVAPPHPSAPLLPRAVSPCRLHRTPPPTPAGRRSPPPRLFRRRPVAPLLPSSSARRPRPGARAPGRRPPSSALPPSPGRPLLPSSSSRRPSPGARAPSRRPPSSALPPSPGRPPPPQLLLAPAAPRRPRPRPARRPRRHHRHLTLAAAKSHVALLKSGISFPTPGNQLLTAYSGFGSGLATARRVFDEIPLPDAVSWNSLLAAHVSAGAHPDAWRLLRAMHARGLAASTFALSSALRSAAAARRPTLGAHLQSFAVKSGLADSVIPASALVDMYAKCGCLSDARRVFDGMPQWNTFSWNALIAGYSESGNLALKLLLVNLFRCVRVDCFKWLRILIFPFYVTASRS</sequence>
<feature type="region of interest" description="Disordered" evidence="4">
    <location>
        <begin position="32"/>
        <end position="191"/>
    </location>
</feature>
<evidence type="ECO:0008006" key="7">
    <source>
        <dbReference type="Google" id="ProtNLM"/>
    </source>
</evidence>
<name>A0A3L6R6U5_PANMI</name>
<dbReference type="AlphaFoldDB" id="A0A3L6R6U5"/>
<evidence type="ECO:0000256" key="1">
    <source>
        <dbReference type="ARBA" id="ARBA00022737"/>
    </source>
</evidence>
<feature type="compositionally biased region" description="Low complexity" evidence="4">
    <location>
        <begin position="132"/>
        <end position="147"/>
    </location>
</feature>
<protein>
    <recommendedName>
        <fullName evidence="7">Pentatricopeptide repeat-containing protein</fullName>
    </recommendedName>
</protein>
<evidence type="ECO:0000256" key="4">
    <source>
        <dbReference type="SAM" id="MobiDB-lite"/>
    </source>
</evidence>
<feature type="compositionally biased region" description="Pro residues" evidence="4">
    <location>
        <begin position="75"/>
        <end position="89"/>
    </location>
</feature>
<feature type="compositionally biased region" description="Low complexity" evidence="4">
    <location>
        <begin position="96"/>
        <end position="105"/>
    </location>
</feature>
<keyword evidence="2" id="KW-0809">Transit peptide</keyword>